<protein>
    <submittedName>
        <fullName evidence="1">Uncharacterized protein</fullName>
    </submittedName>
</protein>
<dbReference type="InterPro" id="IPR011024">
    <property type="entry name" value="G_crystallin-like"/>
</dbReference>
<dbReference type="EMBL" id="JADEXF010000673">
    <property type="protein sequence ID" value="MBE9106897.1"/>
    <property type="molecule type" value="Genomic_DNA"/>
</dbReference>
<dbReference type="Proteomes" id="UP000647836">
    <property type="component" value="Unassembled WGS sequence"/>
</dbReference>
<keyword evidence="2" id="KW-1185">Reference proteome</keyword>
<gene>
    <name evidence="1" type="ORF">IQ229_18785</name>
</gene>
<dbReference type="SUPFAM" id="SSF49695">
    <property type="entry name" value="gamma-Crystallin-like"/>
    <property type="match status" value="1"/>
</dbReference>
<sequence>MSHINNQTQDLYSIDLVQDLDQEAAATVSGGALILYSHTGASRIITSSDKNLGAPPGVANFNNVASSYRVTNNQLWYGYTGLHYTGTRFLLAGSAIKNLLGGAKKTISSVRLAPIPILPIGI</sequence>
<evidence type="ECO:0000313" key="1">
    <source>
        <dbReference type="EMBL" id="MBE9106897.1"/>
    </source>
</evidence>
<dbReference type="Gene3D" id="2.60.20.10">
    <property type="entry name" value="Crystallins"/>
    <property type="match status" value="1"/>
</dbReference>
<comment type="caution">
    <text evidence="1">The sequence shown here is derived from an EMBL/GenBank/DDBJ whole genome shotgun (WGS) entry which is preliminary data.</text>
</comment>
<reference evidence="1 2" key="1">
    <citation type="submission" date="2020-10" db="EMBL/GenBank/DDBJ databases">
        <authorList>
            <person name="Castelo-Branco R."/>
            <person name="Eusebio N."/>
            <person name="Adriana R."/>
            <person name="Vieira A."/>
            <person name="Brugerolle De Fraissinette N."/>
            <person name="Rezende De Castro R."/>
            <person name="Schneider M.P."/>
            <person name="Vasconcelos V."/>
            <person name="Leao P.N."/>
        </authorList>
    </citation>
    <scope>NUCLEOTIDE SEQUENCE [LARGE SCALE GENOMIC DNA]</scope>
    <source>
        <strain evidence="1 2">LEGE 07299</strain>
    </source>
</reference>
<evidence type="ECO:0000313" key="2">
    <source>
        <dbReference type="Proteomes" id="UP000647836"/>
    </source>
</evidence>
<accession>A0ABR9U2J8</accession>
<dbReference type="RefSeq" id="WP_194046322.1">
    <property type="nucleotide sequence ID" value="NZ_JADEXF010000673.1"/>
</dbReference>
<organism evidence="1 2">
    <name type="scientific">Nostoc cf. edaphicum LEGE 07299</name>
    <dbReference type="NCBI Taxonomy" id="2777974"/>
    <lineage>
        <taxon>Bacteria</taxon>
        <taxon>Bacillati</taxon>
        <taxon>Cyanobacteriota</taxon>
        <taxon>Cyanophyceae</taxon>
        <taxon>Nostocales</taxon>
        <taxon>Nostocaceae</taxon>
        <taxon>Nostoc</taxon>
    </lineage>
</organism>
<proteinExistence type="predicted"/>
<name>A0ABR9U2J8_9NOSO</name>